<dbReference type="PANTHER" id="PTHR12714">
    <property type="entry name" value="PROTEIN-S ISOPRENYLCYSTEINE O-METHYLTRANSFERASE"/>
    <property type="match status" value="1"/>
</dbReference>
<dbReference type="EMBL" id="JAWJWF010000003">
    <property type="protein sequence ID" value="KAK6634973.1"/>
    <property type="molecule type" value="Genomic_DNA"/>
</dbReference>
<feature type="transmembrane region" description="Helical" evidence="13">
    <location>
        <begin position="160"/>
        <end position="177"/>
    </location>
</feature>
<feature type="transmembrane region" description="Helical" evidence="13">
    <location>
        <begin position="94"/>
        <end position="115"/>
    </location>
</feature>
<dbReference type="InterPro" id="IPR007269">
    <property type="entry name" value="ICMT_MeTrfase"/>
</dbReference>
<keyword evidence="15" id="KW-1185">Reference proteome</keyword>
<keyword evidence="10 13" id="KW-0472">Membrane</keyword>
<evidence type="ECO:0000256" key="5">
    <source>
        <dbReference type="ARBA" id="ARBA00022603"/>
    </source>
</evidence>
<sequence length="288" mass="33192">MLSREGKFSALCFFLSTSILFLPIIEQVLVGLFDLRWNTWKTVVWGLPMFSVLLGIYLRLFCNELLYEIGIRSVFLGTIFAIGLLVAVNSSWEMSLFGVYMCVMSFFHYSEFLAIAWCNPRTLSTSSFLLNHSVQYNIAAVASWLEFALEIYIAPSIKRYYLVSSLGFLLCVIGEIFRKTAMITGSTNFDHIVQTEKNTKHELVTHGIYSLCRHPSYVGWFYWAIGTQVLLLNPLCTVCYTIVSWQFFNVRIHHEEHTLLYFFGRDYLDYQKRVGTGLPGIKGFSIQE</sequence>
<dbReference type="EC" id="2.1.1.100" evidence="4 13"/>
<dbReference type="Gene3D" id="1.20.120.1630">
    <property type="match status" value="1"/>
</dbReference>
<dbReference type="PANTHER" id="PTHR12714:SF9">
    <property type="entry name" value="PROTEIN-S-ISOPRENYLCYSTEINE O-METHYLTRANSFERASE"/>
    <property type="match status" value="1"/>
</dbReference>
<evidence type="ECO:0000256" key="7">
    <source>
        <dbReference type="ARBA" id="ARBA00022691"/>
    </source>
</evidence>
<organism evidence="14 15">
    <name type="scientific">Polyplax serrata</name>
    <name type="common">Common mouse louse</name>
    <dbReference type="NCBI Taxonomy" id="468196"/>
    <lineage>
        <taxon>Eukaryota</taxon>
        <taxon>Metazoa</taxon>
        <taxon>Ecdysozoa</taxon>
        <taxon>Arthropoda</taxon>
        <taxon>Hexapoda</taxon>
        <taxon>Insecta</taxon>
        <taxon>Pterygota</taxon>
        <taxon>Neoptera</taxon>
        <taxon>Paraneoptera</taxon>
        <taxon>Psocodea</taxon>
        <taxon>Troctomorpha</taxon>
        <taxon>Phthiraptera</taxon>
        <taxon>Anoplura</taxon>
        <taxon>Polyplacidae</taxon>
        <taxon>Polyplax</taxon>
    </lineage>
</organism>
<comment type="catalytic activity">
    <reaction evidence="1 13">
        <text>[protein]-C-terminal S-[(2E,6E)-farnesyl]-L-cysteine + S-adenosyl-L-methionine = [protein]-C-terminal S-[(2E,6E)-farnesyl]-L-cysteine methyl ester + S-adenosyl-L-homocysteine</text>
        <dbReference type="Rhea" id="RHEA:21672"/>
        <dbReference type="Rhea" id="RHEA-COMP:12125"/>
        <dbReference type="Rhea" id="RHEA-COMP:12126"/>
        <dbReference type="ChEBI" id="CHEBI:57856"/>
        <dbReference type="ChEBI" id="CHEBI:59789"/>
        <dbReference type="ChEBI" id="CHEBI:90510"/>
        <dbReference type="ChEBI" id="CHEBI:90511"/>
        <dbReference type="EC" id="2.1.1.100"/>
    </reaction>
</comment>
<evidence type="ECO:0000313" key="15">
    <source>
        <dbReference type="Proteomes" id="UP001359485"/>
    </source>
</evidence>
<evidence type="ECO:0000256" key="9">
    <source>
        <dbReference type="ARBA" id="ARBA00022989"/>
    </source>
</evidence>
<keyword evidence="8 13" id="KW-0812">Transmembrane</keyword>
<name>A0ABR1B4S8_POLSC</name>
<feature type="transmembrane region" description="Helical" evidence="13">
    <location>
        <begin position="43"/>
        <end position="62"/>
    </location>
</feature>
<keyword evidence="5 13" id="KW-0489">Methyltransferase</keyword>
<dbReference type="PROSITE" id="PS51564">
    <property type="entry name" value="SAM_ICMT"/>
    <property type="match status" value="1"/>
</dbReference>
<evidence type="ECO:0000256" key="4">
    <source>
        <dbReference type="ARBA" id="ARBA00012151"/>
    </source>
</evidence>
<keyword evidence="6" id="KW-0808">Transferase</keyword>
<comment type="function">
    <text evidence="11">Catalyzes the post-translational methylation of isoprenylated C-terminal cysteine residues.</text>
</comment>
<evidence type="ECO:0000256" key="6">
    <source>
        <dbReference type="ARBA" id="ARBA00022679"/>
    </source>
</evidence>
<keyword evidence="9 13" id="KW-1133">Transmembrane helix</keyword>
<evidence type="ECO:0000256" key="13">
    <source>
        <dbReference type="RuleBase" id="RU362022"/>
    </source>
</evidence>
<dbReference type="Pfam" id="PF04140">
    <property type="entry name" value="ICMT"/>
    <property type="match status" value="1"/>
</dbReference>
<accession>A0ABR1B4S8</accession>
<comment type="caution">
    <text evidence="14">The sequence shown here is derived from an EMBL/GenBank/DDBJ whole genome shotgun (WGS) entry which is preliminary data.</text>
</comment>
<evidence type="ECO:0000256" key="10">
    <source>
        <dbReference type="ARBA" id="ARBA00023136"/>
    </source>
</evidence>
<comment type="similarity">
    <text evidence="3 13">Belongs to the class VI-like SAM-binding methyltransferase superfamily. Isoprenylcysteine carboxyl methyltransferase family.</text>
</comment>
<protein>
    <recommendedName>
        <fullName evidence="12 13">Protein-S-isoprenylcysteine O-methyltransferase</fullName>
        <ecNumber evidence="4 13">2.1.1.100</ecNumber>
    </recommendedName>
</protein>
<evidence type="ECO:0000313" key="14">
    <source>
        <dbReference type="EMBL" id="KAK6634973.1"/>
    </source>
</evidence>
<proteinExistence type="inferred from homology"/>
<evidence type="ECO:0000256" key="3">
    <source>
        <dbReference type="ARBA" id="ARBA00009140"/>
    </source>
</evidence>
<keyword evidence="13" id="KW-0256">Endoplasmic reticulum</keyword>
<evidence type="ECO:0000256" key="11">
    <source>
        <dbReference type="ARBA" id="ARBA00023572"/>
    </source>
</evidence>
<evidence type="ECO:0000256" key="8">
    <source>
        <dbReference type="ARBA" id="ARBA00022692"/>
    </source>
</evidence>
<dbReference type="InterPro" id="IPR025770">
    <property type="entry name" value="PPMT_MeTrfase"/>
</dbReference>
<dbReference type="Proteomes" id="UP001359485">
    <property type="component" value="Unassembled WGS sequence"/>
</dbReference>
<evidence type="ECO:0000256" key="2">
    <source>
        <dbReference type="ARBA" id="ARBA00004141"/>
    </source>
</evidence>
<keyword evidence="7 13" id="KW-0949">S-adenosyl-L-methionine</keyword>
<comment type="subcellular location">
    <subcellularLocation>
        <location evidence="13">Endoplasmic reticulum membrane</location>
        <topology evidence="13">Multi-pass membrane protein</topology>
    </subcellularLocation>
    <subcellularLocation>
        <location evidence="2">Membrane</location>
        <topology evidence="2">Multi-pass membrane protein</topology>
    </subcellularLocation>
</comment>
<evidence type="ECO:0000256" key="1">
    <source>
        <dbReference type="ARBA" id="ARBA00001450"/>
    </source>
</evidence>
<reference evidence="14 15" key="1">
    <citation type="submission" date="2023-09" db="EMBL/GenBank/DDBJ databases">
        <title>Genomes of two closely related lineages of the louse Polyplax serrata with different host specificities.</title>
        <authorList>
            <person name="Martinu J."/>
            <person name="Tarabai H."/>
            <person name="Stefka J."/>
            <person name="Hypsa V."/>
        </authorList>
    </citation>
    <scope>NUCLEOTIDE SEQUENCE [LARGE SCALE GENOMIC DNA]</scope>
    <source>
        <strain evidence="14">98ZLc_SE</strain>
    </source>
</reference>
<gene>
    <name evidence="14" type="ORF">RUM44_000222</name>
</gene>
<evidence type="ECO:0000256" key="12">
    <source>
        <dbReference type="ARBA" id="ARBA00023656"/>
    </source>
</evidence>
<feature type="transmembrane region" description="Helical" evidence="13">
    <location>
        <begin position="69"/>
        <end position="88"/>
    </location>
</feature>